<dbReference type="EMBL" id="CAFBMR010000044">
    <property type="protein sequence ID" value="CAB4916443.1"/>
    <property type="molecule type" value="Genomic_DNA"/>
</dbReference>
<dbReference type="PANTHER" id="PTHR46623:SF6">
    <property type="entry name" value="ALPHA_BETA-HYDROLASES SUPERFAMILY PROTEIN"/>
    <property type="match status" value="1"/>
</dbReference>
<proteinExistence type="predicted"/>
<dbReference type="InterPro" id="IPR029058">
    <property type="entry name" value="AB_hydrolase_fold"/>
</dbReference>
<dbReference type="PANTHER" id="PTHR46623">
    <property type="entry name" value="CARBOXYMETHYLENEBUTENOLIDASE-RELATED"/>
    <property type="match status" value="1"/>
</dbReference>
<dbReference type="AlphaFoldDB" id="A0A6J7HH96"/>
<dbReference type="SUPFAM" id="SSF53474">
    <property type="entry name" value="alpha/beta-Hydrolases"/>
    <property type="match status" value="1"/>
</dbReference>
<reference evidence="2" key="1">
    <citation type="submission" date="2020-05" db="EMBL/GenBank/DDBJ databases">
        <authorList>
            <person name="Chiriac C."/>
            <person name="Salcher M."/>
            <person name="Ghai R."/>
            <person name="Kavagutti S V."/>
        </authorList>
    </citation>
    <scope>NUCLEOTIDE SEQUENCE</scope>
</reference>
<dbReference type="InterPro" id="IPR002925">
    <property type="entry name" value="Dienelactn_hydro"/>
</dbReference>
<gene>
    <name evidence="2" type="ORF">UFOPK3610_01155</name>
</gene>
<sequence>MTEQIAIPRRDSDIPGTLAIPASGSGIGVLVIQEWWGVVPHIAHVVDRLAEAGFVALAPDLYGGVNTTEPDEAGKLMMGLQVAAAGDDIAAAADYLVRRPELTSAKLGIVGFCMGGGLALLGPTVTPHIFAASAFYPAMPWPEYSPAWANYAGRTALVHQAESDLPSTGDSIASYAMDIRGHGGDAIIETYLGTQHAFFNDDRPEVYNAQAASLAWDRTLELLRTLG</sequence>
<dbReference type="GO" id="GO:0016787">
    <property type="term" value="F:hydrolase activity"/>
    <property type="evidence" value="ECO:0007669"/>
    <property type="project" value="InterPro"/>
</dbReference>
<accession>A0A6J7HH96</accession>
<evidence type="ECO:0000313" key="2">
    <source>
        <dbReference type="EMBL" id="CAB4916443.1"/>
    </source>
</evidence>
<organism evidence="2">
    <name type="scientific">freshwater metagenome</name>
    <dbReference type="NCBI Taxonomy" id="449393"/>
    <lineage>
        <taxon>unclassified sequences</taxon>
        <taxon>metagenomes</taxon>
        <taxon>ecological metagenomes</taxon>
    </lineage>
</organism>
<name>A0A6J7HH96_9ZZZZ</name>
<protein>
    <submittedName>
        <fullName evidence="2">Unannotated protein</fullName>
    </submittedName>
</protein>
<feature type="domain" description="Dienelactone hydrolase" evidence="1">
    <location>
        <begin position="15"/>
        <end position="225"/>
    </location>
</feature>
<dbReference type="Pfam" id="PF01738">
    <property type="entry name" value="DLH"/>
    <property type="match status" value="1"/>
</dbReference>
<evidence type="ECO:0000259" key="1">
    <source>
        <dbReference type="Pfam" id="PF01738"/>
    </source>
</evidence>
<dbReference type="Gene3D" id="3.40.50.1820">
    <property type="entry name" value="alpha/beta hydrolase"/>
    <property type="match status" value="1"/>
</dbReference>
<dbReference type="InterPro" id="IPR051049">
    <property type="entry name" value="Dienelactone_hydrolase-like"/>
</dbReference>